<name>A0A1F5TPU0_9BACT</name>
<evidence type="ECO:0000313" key="2">
    <source>
        <dbReference type="Proteomes" id="UP000177579"/>
    </source>
</evidence>
<reference evidence="1 2" key="1">
    <citation type="journal article" date="2016" name="Nat. Commun.">
        <title>Thousands of microbial genomes shed light on interconnected biogeochemical processes in an aquifer system.</title>
        <authorList>
            <person name="Anantharaman K."/>
            <person name="Brown C.T."/>
            <person name="Hug L.A."/>
            <person name="Sharon I."/>
            <person name="Castelle C.J."/>
            <person name="Probst A.J."/>
            <person name="Thomas B.C."/>
            <person name="Singh A."/>
            <person name="Wilkins M.J."/>
            <person name="Karaoz U."/>
            <person name="Brodie E.L."/>
            <person name="Williams K.H."/>
            <person name="Hubbard S.S."/>
            <person name="Banfield J.F."/>
        </authorList>
    </citation>
    <scope>NUCLEOTIDE SEQUENCE [LARGE SCALE GENOMIC DNA]</scope>
</reference>
<comment type="caution">
    <text evidence="1">The sequence shown here is derived from an EMBL/GenBank/DDBJ whole genome shotgun (WGS) entry which is preliminary data.</text>
</comment>
<organism evidence="1 2">
    <name type="scientific">Candidatus Falkowbacteria bacterium RIFOXYD2_FULL_34_120</name>
    <dbReference type="NCBI Taxonomy" id="1798007"/>
    <lineage>
        <taxon>Bacteria</taxon>
        <taxon>Candidatus Falkowiibacteriota</taxon>
    </lineage>
</organism>
<accession>A0A1F5TPU0</accession>
<evidence type="ECO:0000313" key="1">
    <source>
        <dbReference type="EMBL" id="OGF40541.1"/>
    </source>
</evidence>
<dbReference type="Proteomes" id="UP000177579">
    <property type="component" value="Unassembled WGS sequence"/>
</dbReference>
<dbReference type="EMBL" id="MFGO01000026">
    <property type="protein sequence ID" value="OGF40541.1"/>
    <property type="molecule type" value="Genomic_DNA"/>
</dbReference>
<protein>
    <submittedName>
        <fullName evidence="1">Uncharacterized protein</fullName>
    </submittedName>
</protein>
<proteinExistence type="predicted"/>
<gene>
    <name evidence="1" type="ORF">A2531_04510</name>
</gene>
<sequence length="111" mass="13090">MEKKLILKKDKYKSARGGYSRLLNLHCRKCKHVFVVYQKDGPGNLRRLYMDRIMAPEKLVGLQRKNIKDVLPIKCDNCGFIVGMPYIYQKEKRKAFRVFQDAIVKSIKKLK</sequence>
<dbReference type="AlphaFoldDB" id="A0A1F5TPU0"/>